<dbReference type="InterPro" id="IPR000531">
    <property type="entry name" value="Beta-barrel_TonB"/>
</dbReference>
<dbReference type="Pfam" id="PF07715">
    <property type="entry name" value="Plug"/>
    <property type="match status" value="1"/>
</dbReference>
<keyword evidence="11 12" id="KW-0998">Cell outer membrane</keyword>
<dbReference type="RefSeq" id="WP_304562171.1">
    <property type="nucleotide sequence ID" value="NZ_JAUQSZ010000011.1"/>
</dbReference>
<evidence type="ECO:0000313" key="18">
    <source>
        <dbReference type="Proteomes" id="UP001176468"/>
    </source>
</evidence>
<keyword evidence="6 14" id="KW-0732">Signal</keyword>
<comment type="subcellular location">
    <subcellularLocation>
        <location evidence="1 12">Cell outer membrane</location>
        <topology evidence="1 12">Multi-pass membrane protein</topology>
    </subcellularLocation>
</comment>
<feature type="signal peptide" evidence="14">
    <location>
        <begin position="1"/>
        <end position="32"/>
    </location>
</feature>
<evidence type="ECO:0000256" key="5">
    <source>
        <dbReference type="ARBA" id="ARBA00022692"/>
    </source>
</evidence>
<evidence type="ECO:0000256" key="7">
    <source>
        <dbReference type="ARBA" id="ARBA00023004"/>
    </source>
</evidence>
<name>A0ABT9A3C5_9SPHN</name>
<dbReference type="InterPro" id="IPR037066">
    <property type="entry name" value="Plug_dom_sf"/>
</dbReference>
<dbReference type="InterPro" id="IPR012910">
    <property type="entry name" value="Plug_dom"/>
</dbReference>
<keyword evidence="8" id="KW-0406">Ion transport</keyword>
<sequence>MVQTTPRRTTVAKPAFLALFCVGAFAATPAFADDTNGAPAGSADDQRDDHDVIVNGQRVEEPTSPKQVAPLINTPKSIVVLQSEVIERTGSTSLQDALRTVPGITFGAAEGGNPIGDRPFIRGFDSQGSIYVDGVRDLAAQTREVFSIDSVQIVRGSDSTLGGRGGAGGTINILSKLPVNRTFATISGSAGNADYKRISGDANIAFGPHMAFRIEGMWHDQSVAGRDAIWSRRWGFAPSFTIGIDTPTRLTVAYYHLESHELPDSGLPFAYVCTATVCNAPAGNFTTYPTLGAVTLANGTTGTVSRNTFYGLKSRDFRDAKTQTATIRAEHDFGGITLRNTARYNYSDQSYIFLLPDDSTGNVIGTSATAPAAGSAAALRGDQVTGGYVWRRGNTRYGYTESIVDQIDLGGKFKTGSIEHSFAVGAEFSWEKSRRGAYVSASGSTISPRCNTATIARFYCTSLFNPNPNDPWVNYTSDTSTVQTPIVKGAVTAETQNDANTVAFYGFDSITIVPSLILNLGARFDRFTSKVTLPFAAGATSAQQFTRTDELFNWQAGLVFKPTADTSLYASYATSATPPNALLGEGQEPNALPTTVATANVLDLLKPTKTKTYEVGAKANLFHERLGLNLAVFQTDIDNARVLDDSNTVSFVGKSRIRGVEFSASGQILPGWSVFGGYTYLDPKIIDGGFTALTVAANGAAAAKTVQVVSVNTGKQMTQTARNSFTFTSTYQVTRQFSFGGTAIYMDMQYGGYSDNRKASQTTAGVVTITPATTVLSRAIPSYWRFDLNARYAITRNFEVSVNAQNITDKAYFSQAYTSHYAAIAAGRTIFGTVTAKF</sequence>
<dbReference type="Proteomes" id="UP001176468">
    <property type="component" value="Unassembled WGS sequence"/>
</dbReference>
<dbReference type="PROSITE" id="PS52016">
    <property type="entry name" value="TONB_DEPENDENT_REC_3"/>
    <property type="match status" value="1"/>
</dbReference>
<evidence type="ECO:0000256" key="10">
    <source>
        <dbReference type="ARBA" id="ARBA00023136"/>
    </source>
</evidence>
<proteinExistence type="inferred from homology"/>
<dbReference type="Pfam" id="PF00593">
    <property type="entry name" value="TonB_dep_Rec_b-barrel"/>
    <property type="match status" value="1"/>
</dbReference>
<evidence type="ECO:0000256" key="12">
    <source>
        <dbReference type="PROSITE-ProRule" id="PRU01360"/>
    </source>
</evidence>
<evidence type="ECO:0000313" key="17">
    <source>
        <dbReference type="EMBL" id="MDO7843710.1"/>
    </source>
</evidence>
<keyword evidence="7" id="KW-0408">Iron</keyword>
<keyword evidence="17" id="KW-0675">Receptor</keyword>
<dbReference type="PANTHER" id="PTHR32552">
    <property type="entry name" value="FERRICHROME IRON RECEPTOR-RELATED"/>
    <property type="match status" value="1"/>
</dbReference>
<keyword evidence="4" id="KW-0410">Iron transport</keyword>
<reference evidence="17" key="1">
    <citation type="submission" date="2023-07" db="EMBL/GenBank/DDBJ databases">
        <authorList>
            <person name="Kim M.K."/>
        </authorList>
    </citation>
    <scope>NUCLEOTIDE SEQUENCE</scope>
    <source>
        <strain evidence="17">CA1-15</strain>
    </source>
</reference>
<evidence type="ECO:0000256" key="13">
    <source>
        <dbReference type="RuleBase" id="RU003357"/>
    </source>
</evidence>
<dbReference type="InterPro" id="IPR036942">
    <property type="entry name" value="Beta-barrel_TonB_sf"/>
</dbReference>
<comment type="similarity">
    <text evidence="12 13">Belongs to the TonB-dependent receptor family.</text>
</comment>
<keyword evidence="3 12" id="KW-1134">Transmembrane beta strand</keyword>
<evidence type="ECO:0000256" key="3">
    <source>
        <dbReference type="ARBA" id="ARBA00022452"/>
    </source>
</evidence>
<protein>
    <submittedName>
        <fullName evidence="17">TonB-dependent receptor</fullName>
    </submittedName>
</protein>
<comment type="caution">
    <text evidence="17">The sequence shown here is derived from an EMBL/GenBank/DDBJ whole genome shotgun (WGS) entry which is preliminary data.</text>
</comment>
<feature type="chain" id="PRO_5045765519" evidence="14">
    <location>
        <begin position="33"/>
        <end position="838"/>
    </location>
</feature>
<evidence type="ECO:0000256" key="9">
    <source>
        <dbReference type="ARBA" id="ARBA00023077"/>
    </source>
</evidence>
<evidence type="ECO:0000259" key="15">
    <source>
        <dbReference type="Pfam" id="PF00593"/>
    </source>
</evidence>
<evidence type="ECO:0000259" key="16">
    <source>
        <dbReference type="Pfam" id="PF07715"/>
    </source>
</evidence>
<evidence type="ECO:0000256" key="14">
    <source>
        <dbReference type="SAM" id="SignalP"/>
    </source>
</evidence>
<keyword evidence="10 12" id="KW-0472">Membrane</keyword>
<keyword evidence="5 12" id="KW-0812">Transmembrane</keyword>
<dbReference type="Gene3D" id="2.170.130.10">
    <property type="entry name" value="TonB-dependent receptor, plug domain"/>
    <property type="match status" value="1"/>
</dbReference>
<dbReference type="SUPFAM" id="SSF56935">
    <property type="entry name" value="Porins"/>
    <property type="match status" value="1"/>
</dbReference>
<keyword evidence="9 13" id="KW-0798">TonB box</keyword>
<dbReference type="Gene3D" id="2.40.170.20">
    <property type="entry name" value="TonB-dependent receptor, beta-barrel domain"/>
    <property type="match status" value="1"/>
</dbReference>
<evidence type="ECO:0000256" key="11">
    <source>
        <dbReference type="ARBA" id="ARBA00023237"/>
    </source>
</evidence>
<dbReference type="EMBL" id="JAUQSZ010000011">
    <property type="protein sequence ID" value="MDO7843710.1"/>
    <property type="molecule type" value="Genomic_DNA"/>
</dbReference>
<evidence type="ECO:0000256" key="6">
    <source>
        <dbReference type="ARBA" id="ARBA00022729"/>
    </source>
</evidence>
<dbReference type="CDD" id="cd01347">
    <property type="entry name" value="ligand_gated_channel"/>
    <property type="match status" value="1"/>
</dbReference>
<evidence type="ECO:0000256" key="2">
    <source>
        <dbReference type="ARBA" id="ARBA00022448"/>
    </source>
</evidence>
<evidence type="ECO:0000256" key="4">
    <source>
        <dbReference type="ARBA" id="ARBA00022496"/>
    </source>
</evidence>
<evidence type="ECO:0000256" key="8">
    <source>
        <dbReference type="ARBA" id="ARBA00023065"/>
    </source>
</evidence>
<organism evidence="17 18">
    <name type="scientific">Sphingomonas immobilis</name>
    <dbReference type="NCBI Taxonomy" id="3063997"/>
    <lineage>
        <taxon>Bacteria</taxon>
        <taxon>Pseudomonadati</taxon>
        <taxon>Pseudomonadota</taxon>
        <taxon>Alphaproteobacteria</taxon>
        <taxon>Sphingomonadales</taxon>
        <taxon>Sphingomonadaceae</taxon>
        <taxon>Sphingomonas</taxon>
    </lineage>
</organism>
<gene>
    <name evidence="17" type="ORF">Q5H94_15365</name>
</gene>
<feature type="domain" description="TonB-dependent receptor plug" evidence="16">
    <location>
        <begin position="71"/>
        <end position="170"/>
    </location>
</feature>
<keyword evidence="18" id="KW-1185">Reference proteome</keyword>
<keyword evidence="2 12" id="KW-0813">Transport</keyword>
<evidence type="ECO:0000256" key="1">
    <source>
        <dbReference type="ARBA" id="ARBA00004571"/>
    </source>
</evidence>
<accession>A0ABT9A3C5</accession>
<dbReference type="PANTHER" id="PTHR32552:SF89">
    <property type="entry name" value="CATECHOLATE SIDEROPHORE RECEPTOR FIU"/>
    <property type="match status" value="1"/>
</dbReference>
<dbReference type="InterPro" id="IPR039426">
    <property type="entry name" value="TonB-dep_rcpt-like"/>
</dbReference>
<feature type="domain" description="TonB-dependent receptor-like beta-barrel" evidence="15">
    <location>
        <begin position="295"/>
        <end position="807"/>
    </location>
</feature>